<comment type="caution">
    <text evidence="1">The sequence shown here is derived from an EMBL/GenBank/DDBJ whole genome shotgun (WGS) entry which is preliminary data.</text>
</comment>
<organism evidence="1 2">
    <name type="scientific">Pseudonocardia endophytica</name>
    <dbReference type="NCBI Taxonomy" id="401976"/>
    <lineage>
        <taxon>Bacteria</taxon>
        <taxon>Bacillati</taxon>
        <taxon>Actinomycetota</taxon>
        <taxon>Actinomycetes</taxon>
        <taxon>Pseudonocardiales</taxon>
        <taxon>Pseudonocardiaceae</taxon>
        <taxon>Pseudonocardia</taxon>
    </lineage>
</organism>
<proteinExistence type="predicted"/>
<sequence length="210" mass="21797">MTTMTSDADRRCAEWTRWSLRPDCGVADLPDGTLRVECRDARVCVRDPSDAARQLVTRMALGPVAIANVGFETAPARVLESLGPVAVRSLVASDSGVEILSIESTGPGPPPLTVSVPAPDVALRWTGDVALEPPPSGRPDRLVVDVPRPAAPDGGAGHRVVVTGPALRAVRPFRHTATVASAARSSGLDEDLVGATAGHLRAVGALRDAP</sequence>
<evidence type="ECO:0000313" key="2">
    <source>
        <dbReference type="Proteomes" id="UP000295560"/>
    </source>
</evidence>
<gene>
    <name evidence="1" type="ORF">EV378_6198</name>
</gene>
<dbReference type="Proteomes" id="UP000295560">
    <property type="component" value="Unassembled WGS sequence"/>
</dbReference>
<dbReference type="EMBL" id="SMFZ01000002">
    <property type="protein sequence ID" value="TCK22198.1"/>
    <property type="molecule type" value="Genomic_DNA"/>
</dbReference>
<reference evidence="1 2" key="1">
    <citation type="submission" date="2019-03" db="EMBL/GenBank/DDBJ databases">
        <title>Sequencing the genomes of 1000 actinobacteria strains.</title>
        <authorList>
            <person name="Klenk H.-P."/>
        </authorList>
    </citation>
    <scope>NUCLEOTIDE SEQUENCE [LARGE SCALE GENOMIC DNA]</scope>
    <source>
        <strain evidence="1 2">DSM 44969</strain>
    </source>
</reference>
<evidence type="ECO:0000313" key="1">
    <source>
        <dbReference type="EMBL" id="TCK22198.1"/>
    </source>
</evidence>
<protein>
    <submittedName>
        <fullName evidence="1">Uncharacterized protein</fullName>
    </submittedName>
</protein>
<name>A0A4R1HK15_PSEEN</name>
<keyword evidence="2" id="KW-1185">Reference proteome</keyword>
<accession>A0A4R1HK15</accession>
<dbReference type="AlphaFoldDB" id="A0A4R1HK15"/>